<keyword evidence="1" id="KW-0812">Transmembrane</keyword>
<keyword evidence="3" id="KW-1185">Reference proteome</keyword>
<proteinExistence type="predicted"/>
<reference evidence="2" key="2">
    <citation type="submission" date="2023-12" db="EMBL/GenBank/DDBJ databases">
        <authorList>
            <person name="Sun Q."/>
            <person name="Inoue M."/>
        </authorList>
    </citation>
    <scope>NUCLEOTIDE SEQUENCE</scope>
    <source>
        <strain evidence="2">JCM 17590</strain>
    </source>
</reference>
<protein>
    <submittedName>
        <fullName evidence="2">Uncharacterized protein</fullName>
    </submittedName>
</protein>
<dbReference type="RefSeq" id="WP_344789734.1">
    <property type="nucleotide sequence ID" value="NZ_BAABBV010000001.1"/>
</dbReference>
<dbReference type="Proteomes" id="UP001415169">
    <property type="component" value="Unassembled WGS sequence"/>
</dbReference>
<evidence type="ECO:0000313" key="2">
    <source>
        <dbReference type="EMBL" id="GAA4153740.1"/>
    </source>
</evidence>
<organism evidence="2 3">
    <name type="scientific">Gryllotalpicola daejeonensis</name>
    <dbReference type="NCBI Taxonomy" id="993087"/>
    <lineage>
        <taxon>Bacteria</taxon>
        <taxon>Bacillati</taxon>
        <taxon>Actinomycetota</taxon>
        <taxon>Actinomycetes</taxon>
        <taxon>Micrococcales</taxon>
        <taxon>Microbacteriaceae</taxon>
        <taxon>Gryllotalpicola</taxon>
    </lineage>
</organism>
<accession>A0ABP7ZCY6</accession>
<feature type="transmembrane region" description="Helical" evidence="1">
    <location>
        <begin position="38"/>
        <end position="56"/>
    </location>
</feature>
<gene>
    <name evidence="2" type="ORF">GCM10022286_00500</name>
</gene>
<evidence type="ECO:0000256" key="1">
    <source>
        <dbReference type="SAM" id="Phobius"/>
    </source>
</evidence>
<evidence type="ECO:0000313" key="3">
    <source>
        <dbReference type="Proteomes" id="UP001415169"/>
    </source>
</evidence>
<feature type="transmembrane region" description="Helical" evidence="1">
    <location>
        <begin position="104"/>
        <end position="128"/>
    </location>
</feature>
<feature type="transmembrane region" description="Helical" evidence="1">
    <location>
        <begin position="62"/>
        <end position="83"/>
    </location>
</feature>
<name>A0ABP7ZCY6_9MICO</name>
<reference evidence="2" key="1">
    <citation type="journal article" date="2014" name="Int. J. Syst. Evol. Microbiol.">
        <title>Complete genome of a new Firmicutes species belonging to the dominant human colonic microbiota ('Ruminococcus bicirculans') reveals two chromosomes and a selective capacity to utilize plant glucans.</title>
        <authorList>
            <consortium name="NISC Comparative Sequencing Program"/>
            <person name="Wegmann U."/>
            <person name="Louis P."/>
            <person name="Goesmann A."/>
            <person name="Henrissat B."/>
            <person name="Duncan S.H."/>
            <person name="Flint H.J."/>
        </authorList>
    </citation>
    <scope>NUCLEOTIDE SEQUENCE</scope>
    <source>
        <strain evidence="2">JCM 17590</strain>
    </source>
</reference>
<sequence>MSEKNGLLLTAGLESSMKDETQLLPPAAPHQGMQDKRIIWGLTAVGAVLLTGVFFAHAVVPVAVTFTVLAAVFLGSFALVPLSRRIEASADASLERRGVVGRRLAHFKTAIFSTIAAPALAALAFAWAEIWITAFGSISVGAIVALATAPAAFAVLAAACWARFTKGGRA</sequence>
<comment type="caution">
    <text evidence="2">The sequence shown here is derived from an EMBL/GenBank/DDBJ whole genome shotgun (WGS) entry which is preliminary data.</text>
</comment>
<keyword evidence="1" id="KW-0472">Membrane</keyword>
<dbReference type="EMBL" id="BAABBV010000001">
    <property type="protein sequence ID" value="GAA4153740.1"/>
    <property type="molecule type" value="Genomic_DNA"/>
</dbReference>
<keyword evidence="1" id="KW-1133">Transmembrane helix</keyword>
<feature type="transmembrane region" description="Helical" evidence="1">
    <location>
        <begin position="134"/>
        <end position="162"/>
    </location>
</feature>